<dbReference type="KEGG" id="cpor:BED41_11700"/>
<dbReference type="PANTHER" id="PTHR33362:SF2">
    <property type="entry name" value="TRAP TRANSPORTER LARGE PERMEASE PROTEIN"/>
    <property type="match status" value="1"/>
</dbReference>
<evidence type="ECO:0000313" key="9">
    <source>
        <dbReference type="EMBL" id="ANZ45681.1"/>
    </source>
</evidence>
<organism evidence="9 10">
    <name type="scientific">Cloacibacillus porcorum</name>
    <dbReference type="NCBI Taxonomy" id="1197717"/>
    <lineage>
        <taxon>Bacteria</taxon>
        <taxon>Thermotogati</taxon>
        <taxon>Synergistota</taxon>
        <taxon>Synergistia</taxon>
        <taxon>Synergistales</taxon>
        <taxon>Synergistaceae</taxon>
        <taxon>Cloacibacillus</taxon>
    </lineage>
</organism>
<dbReference type="STRING" id="1197717.BED41_11700"/>
<evidence type="ECO:0000256" key="6">
    <source>
        <dbReference type="ARBA" id="ARBA00023136"/>
    </source>
</evidence>
<feature type="transmembrane region" description="Helical" evidence="7">
    <location>
        <begin position="246"/>
        <end position="264"/>
    </location>
</feature>
<evidence type="ECO:0000256" key="4">
    <source>
        <dbReference type="ARBA" id="ARBA00022692"/>
    </source>
</evidence>
<feature type="transmembrane region" description="Helical" evidence="7">
    <location>
        <begin position="168"/>
        <end position="192"/>
    </location>
</feature>
<comment type="subcellular location">
    <subcellularLocation>
        <location evidence="1">Cell inner membrane</location>
        <topology evidence="1">Multi-pass membrane protein</topology>
    </subcellularLocation>
</comment>
<dbReference type="Proteomes" id="UP000093044">
    <property type="component" value="Chromosome"/>
</dbReference>
<sequence length="434" mass="46589">MTAIGIAMVLVIILIITGVPIMYAFMAAALGLVVFLGLDPSFIISYGYDSTNAVVLLCVPLYVCVGTIMAKSNIGAALINFVDLFVGRIKGGLGIAGVFASAIFGAISGSTTATLTCIGPIVIPKMIEDGYPRGHAAALITNACPLGYFIPPSALMIIFAWSARQSILACFLATVIPGIILATLLSVTNVVMLRNVKNLKSEEKIPSSEIVKEVCSRVKWSVPAILMPVIILGGTYSGVFTPTESAAIAIFYAVPVGMFIYKRLTWKVLYETLADSATTTGVIMVMIFCVMVLSRIMVMQDLPTVITEFLRSISDSKYLILLFINVVLIILGMIMDDTSSMLLAVPILMPIAKSFGVEPIQLAAIMGMNLGLGLITPPCAMMLYFGSRVSKVPVAEMMKPTLIFIAFAWIPTLLCTTYIPELSLWLPRLVLGKI</sequence>
<dbReference type="OrthoDB" id="9785600at2"/>
<keyword evidence="3" id="KW-0997">Cell inner membrane</keyword>
<feature type="transmembrane region" description="Helical" evidence="7">
    <location>
        <begin position="7"/>
        <end position="38"/>
    </location>
</feature>
<evidence type="ECO:0000256" key="3">
    <source>
        <dbReference type="ARBA" id="ARBA00022519"/>
    </source>
</evidence>
<dbReference type="PANTHER" id="PTHR33362">
    <property type="entry name" value="SIALIC ACID TRAP TRANSPORTER PERMEASE PROTEIN SIAT-RELATED"/>
    <property type="match status" value="1"/>
</dbReference>
<protein>
    <submittedName>
        <fullName evidence="9">C4-dicarboxylate ABC transporter permease</fullName>
    </submittedName>
</protein>
<dbReference type="RefSeq" id="WP_066746447.1">
    <property type="nucleotide sequence ID" value="NZ_CP016757.1"/>
</dbReference>
<keyword evidence="10" id="KW-1185">Reference proteome</keyword>
<feature type="domain" description="TRAP C4-dicarboxylate transport system permease DctM subunit" evidence="8">
    <location>
        <begin position="9"/>
        <end position="422"/>
    </location>
</feature>
<evidence type="ECO:0000259" key="8">
    <source>
        <dbReference type="Pfam" id="PF06808"/>
    </source>
</evidence>
<dbReference type="InterPro" id="IPR004681">
    <property type="entry name" value="TRAP_DctM"/>
</dbReference>
<evidence type="ECO:0000256" key="1">
    <source>
        <dbReference type="ARBA" id="ARBA00004429"/>
    </source>
</evidence>
<evidence type="ECO:0000256" key="2">
    <source>
        <dbReference type="ARBA" id="ARBA00022475"/>
    </source>
</evidence>
<evidence type="ECO:0000313" key="10">
    <source>
        <dbReference type="Proteomes" id="UP000093044"/>
    </source>
</evidence>
<dbReference type="InterPro" id="IPR010656">
    <property type="entry name" value="DctM"/>
</dbReference>
<dbReference type="Pfam" id="PF06808">
    <property type="entry name" value="DctM"/>
    <property type="match status" value="1"/>
</dbReference>
<proteinExistence type="predicted"/>
<evidence type="ECO:0000256" key="7">
    <source>
        <dbReference type="SAM" id="Phobius"/>
    </source>
</evidence>
<feature type="transmembrane region" description="Helical" evidence="7">
    <location>
        <begin position="50"/>
        <end position="70"/>
    </location>
</feature>
<dbReference type="GeneID" id="83058510"/>
<keyword evidence="6 7" id="KW-0472">Membrane</keyword>
<dbReference type="AlphaFoldDB" id="A0A1B2I6S3"/>
<feature type="transmembrane region" description="Helical" evidence="7">
    <location>
        <begin position="91"/>
        <end position="123"/>
    </location>
</feature>
<keyword evidence="2" id="KW-1003">Cell membrane</keyword>
<reference evidence="9" key="1">
    <citation type="submission" date="2016-08" db="EMBL/GenBank/DDBJ databases">
        <title>Complete genome of Cloacibacillus porcorum.</title>
        <authorList>
            <person name="Looft T."/>
            <person name="Bayles D.O."/>
            <person name="Alt D.P."/>
        </authorList>
    </citation>
    <scope>NUCLEOTIDE SEQUENCE [LARGE SCALE GENOMIC DNA]</scope>
    <source>
        <strain evidence="9">CL-84</strain>
    </source>
</reference>
<feature type="transmembrane region" description="Helical" evidence="7">
    <location>
        <begin position="318"/>
        <end position="335"/>
    </location>
</feature>
<keyword evidence="5 7" id="KW-1133">Transmembrane helix</keyword>
<keyword evidence="4 7" id="KW-0812">Transmembrane</keyword>
<gene>
    <name evidence="9" type="ORF">BED41_11700</name>
</gene>
<dbReference type="GO" id="GO:0022857">
    <property type="term" value="F:transmembrane transporter activity"/>
    <property type="evidence" value="ECO:0007669"/>
    <property type="project" value="TreeGrafter"/>
</dbReference>
<feature type="transmembrane region" description="Helical" evidence="7">
    <location>
        <begin position="220"/>
        <end position="239"/>
    </location>
</feature>
<dbReference type="EMBL" id="CP016757">
    <property type="protein sequence ID" value="ANZ45681.1"/>
    <property type="molecule type" value="Genomic_DNA"/>
</dbReference>
<dbReference type="NCBIfam" id="TIGR00786">
    <property type="entry name" value="dctM"/>
    <property type="match status" value="1"/>
</dbReference>
<feature type="transmembrane region" description="Helical" evidence="7">
    <location>
        <begin position="360"/>
        <end position="385"/>
    </location>
</feature>
<accession>A0A1B2I6S3</accession>
<name>A0A1B2I6S3_9BACT</name>
<feature type="transmembrane region" description="Helical" evidence="7">
    <location>
        <begin position="397"/>
        <end position="419"/>
    </location>
</feature>
<feature type="transmembrane region" description="Helical" evidence="7">
    <location>
        <begin position="276"/>
        <end position="298"/>
    </location>
</feature>
<dbReference type="GO" id="GO:0005886">
    <property type="term" value="C:plasma membrane"/>
    <property type="evidence" value="ECO:0007669"/>
    <property type="project" value="UniProtKB-SubCell"/>
</dbReference>
<dbReference type="PIRSF" id="PIRSF006066">
    <property type="entry name" value="HI0050"/>
    <property type="match status" value="1"/>
</dbReference>
<evidence type="ECO:0000256" key="5">
    <source>
        <dbReference type="ARBA" id="ARBA00022989"/>
    </source>
</evidence>
<feature type="transmembrane region" description="Helical" evidence="7">
    <location>
        <begin position="135"/>
        <end position="161"/>
    </location>
</feature>